<keyword evidence="1" id="KW-0479">Metal-binding</keyword>
<proteinExistence type="predicted"/>
<dbReference type="GO" id="GO:0046872">
    <property type="term" value="F:metal ion binding"/>
    <property type="evidence" value="ECO:0007669"/>
    <property type="project" value="UniProtKB-KW"/>
</dbReference>
<sequence>MEYYFIPVAKFTEWLASLLSEFLVYIPVTEKNKQHFRLLTSEYLSALKKSPSSLSSPIKGEEPDLGDPIRDALTKIRPAESLKGFFFLPREVVSKGFIGEPSNVNYLNPSIGGSKQRIIIGAKNCDLMPLLVHKKMFLEGKFVDPFYQDRLLNTTIISADCPIPETTCFCSLLGINPYPSDGQASDINLTVLTDGYLLEPFTEKGKALIERRADSGERIAIRPARDEEIKEREEQRDKARRTLEAINPKPLTTDLAQAVEQMKDDAFWQEHAKTCIECFGCLVVCPTCFCYLLYDQAENPAFTRTKIWDACYYPAYARVGGGMNPRAEFLARFKNRFHCKFMNFFRDYNFYACSGCGRCLSVCSGKIDIRKILSAL</sequence>
<dbReference type="InterPro" id="IPR017900">
    <property type="entry name" value="4Fe4S_Fe_S_CS"/>
</dbReference>
<dbReference type="InterPro" id="IPR017896">
    <property type="entry name" value="4Fe4S_Fe-S-bd"/>
</dbReference>
<dbReference type="PANTHER" id="PTHR40447:SF1">
    <property type="entry name" value="ANAEROBIC SULFITE REDUCTASE SUBUNIT A"/>
    <property type="match status" value="1"/>
</dbReference>
<protein>
    <recommendedName>
        <fullName evidence="4">4Fe-4S ferredoxin-type domain-containing protein</fullName>
    </recommendedName>
</protein>
<reference evidence="5" key="1">
    <citation type="journal article" date="2020" name="mSystems">
        <title>Genome- and Community-Level Interaction Insights into Carbon Utilization and Element Cycling Functions of Hydrothermarchaeota in Hydrothermal Sediment.</title>
        <authorList>
            <person name="Zhou Z."/>
            <person name="Liu Y."/>
            <person name="Xu W."/>
            <person name="Pan J."/>
            <person name="Luo Z.H."/>
            <person name="Li M."/>
        </authorList>
    </citation>
    <scope>NUCLEOTIDE SEQUENCE [LARGE SCALE GENOMIC DNA]</scope>
    <source>
        <strain evidence="5">SpSt-876</strain>
    </source>
</reference>
<dbReference type="EMBL" id="DTLI01000167">
    <property type="protein sequence ID" value="HHS52597.1"/>
    <property type="molecule type" value="Genomic_DNA"/>
</dbReference>
<dbReference type="AlphaFoldDB" id="A0A7C6EBA0"/>
<evidence type="ECO:0000256" key="1">
    <source>
        <dbReference type="ARBA" id="ARBA00022723"/>
    </source>
</evidence>
<gene>
    <name evidence="5" type="ORF">ENW73_07015</name>
</gene>
<comment type="caution">
    <text evidence="5">The sequence shown here is derived from an EMBL/GenBank/DDBJ whole genome shotgun (WGS) entry which is preliminary data.</text>
</comment>
<dbReference type="PROSITE" id="PS00198">
    <property type="entry name" value="4FE4S_FER_1"/>
    <property type="match status" value="1"/>
</dbReference>
<dbReference type="GO" id="GO:0051536">
    <property type="term" value="F:iron-sulfur cluster binding"/>
    <property type="evidence" value="ECO:0007669"/>
    <property type="project" value="UniProtKB-KW"/>
</dbReference>
<dbReference type="PANTHER" id="PTHR40447">
    <property type="entry name" value="ANAEROBIC SULFITE REDUCTASE SUBUNIT A"/>
    <property type="match status" value="1"/>
</dbReference>
<feature type="domain" description="4Fe-4S ferredoxin-type" evidence="4">
    <location>
        <begin position="342"/>
        <end position="372"/>
    </location>
</feature>
<evidence type="ECO:0000256" key="2">
    <source>
        <dbReference type="ARBA" id="ARBA00023004"/>
    </source>
</evidence>
<evidence type="ECO:0000256" key="3">
    <source>
        <dbReference type="ARBA" id="ARBA00023014"/>
    </source>
</evidence>
<evidence type="ECO:0000313" key="5">
    <source>
        <dbReference type="EMBL" id="HHS52597.1"/>
    </source>
</evidence>
<dbReference type="PROSITE" id="PS51379">
    <property type="entry name" value="4FE4S_FER_2"/>
    <property type="match status" value="1"/>
</dbReference>
<keyword evidence="2" id="KW-0408">Iron</keyword>
<dbReference type="SUPFAM" id="SSF54862">
    <property type="entry name" value="4Fe-4S ferredoxins"/>
    <property type="match status" value="1"/>
</dbReference>
<accession>A0A7C6EBA0</accession>
<evidence type="ECO:0000259" key="4">
    <source>
        <dbReference type="PROSITE" id="PS51379"/>
    </source>
</evidence>
<keyword evidence="3" id="KW-0411">Iron-sulfur</keyword>
<dbReference type="Pfam" id="PF17179">
    <property type="entry name" value="Fer4_22"/>
    <property type="match status" value="1"/>
</dbReference>
<name>A0A7C6EBA0_UNCW3</name>
<organism evidence="5">
    <name type="scientific">candidate division WOR-3 bacterium</name>
    <dbReference type="NCBI Taxonomy" id="2052148"/>
    <lineage>
        <taxon>Bacteria</taxon>
        <taxon>Bacteria division WOR-3</taxon>
    </lineage>
</organism>